<feature type="transmembrane region" description="Helical" evidence="1">
    <location>
        <begin position="175"/>
        <end position="196"/>
    </location>
</feature>
<reference evidence="2 3" key="1">
    <citation type="submission" date="2018-05" db="EMBL/GenBank/DDBJ databases">
        <title>Genomic Encyclopedia of Type Strains, Phase IV (KMG-IV): sequencing the most valuable type-strain genomes for metagenomic binning, comparative biology and taxonomic classification.</title>
        <authorList>
            <person name="Goeker M."/>
        </authorList>
    </citation>
    <scope>NUCLEOTIDE SEQUENCE [LARGE SCALE GENOMIC DNA]</scope>
    <source>
        <strain evidence="2 3">DSM 28556</strain>
    </source>
</reference>
<dbReference type="Gene3D" id="1.10.1900.10">
    <property type="entry name" value="c-terminal domain of poly(a) binding protein"/>
    <property type="match status" value="1"/>
</dbReference>
<feature type="transmembrane region" description="Helical" evidence="1">
    <location>
        <begin position="132"/>
        <end position="154"/>
    </location>
</feature>
<keyword evidence="1" id="KW-0812">Transmembrane</keyword>
<evidence type="ECO:0000256" key="1">
    <source>
        <dbReference type="SAM" id="Phobius"/>
    </source>
</evidence>
<comment type="caution">
    <text evidence="2">The sequence shown here is derived from an EMBL/GenBank/DDBJ whole genome shotgun (WGS) entry which is preliminary data.</text>
</comment>
<dbReference type="InterPro" id="IPR009214">
    <property type="entry name" value="DUF1129"/>
</dbReference>
<feature type="transmembrane region" description="Helical" evidence="1">
    <location>
        <begin position="202"/>
        <end position="223"/>
    </location>
</feature>
<keyword evidence="1" id="KW-0472">Membrane</keyword>
<proteinExistence type="predicted"/>
<dbReference type="Pfam" id="PF06570">
    <property type="entry name" value="DUF1129"/>
    <property type="match status" value="1"/>
</dbReference>
<name>A0A2V3WNL1_9BACI</name>
<dbReference type="EMBL" id="QJJQ01000001">
    <property type="protein sequence ID" value="PXW90289.1"/>
    <property type="molecule type" value="Genomic_DNA"/>
</dbReference>
<keyword evidence="3" id="KW-1185">Reference proteome</keyword>
<sequence length="227" mass="26032">MKVKDMIQLNNVKREQLNEPNLAYYEEMMLYIRLSSSKSEQHTEEILLELLEHLLEAQKEGKIAEEVFGKNPKAYCQELIAEIPSETRKEQIKFAGYISLLFLAIVSFLNGIVGFGFHYFFQFGTGLSTFHLGSGIAIVLIDLNILYLFILGALKWLKSTAFKPDKQKNKWIEFIQMWLVCTLSIGLFMLVIYLMPEFGRSVSIPTIAFAGIGVILYLLSLLIKKYL</sequence>
<protein>
    <submittedName>
        <fullName evidence="2">Putative membrane-anchored protein</fullName>
    </submittedName>
</protein>
<dbReference type="OrthoDB" id="1655249at2"/>
<dbReference type="Proteomes" id="UP000247978">
    <property type="component" value="Unassembled WGS sequence"/>
</dbReference>
<dbReference type="PANTHER" id="PTHR41307:SF1">
    <property type="entry name" value="MEMBRANE PROTEIN"/>
    <property type="match status" value="1"/>
</dbReference>
<dbReference type="RefSeq" id="WP_110393561.1">
    <property type="nucleotide sequence ID" value="NZ_JBHUHB010000001.1"/>
</dbReference>
<dbReference type="SUPFAM" id="SSF158560">
    <property type="entry name" value="BH3980-like"/>
    <property type="match status" value="1"/>
</dbReference>
<evidence type="ECO:0000313" key="2">
    <source>
        <dbReference type="EMBL" id="PXW90289.1"/>
    </source>
</evidence>
<keyword evidence="1" id="KW-1133">Transmembrane helix</keyword>
<gene>
    <name evidence="2" type="ORF">DFR56_101200</name>
</gene>
<dbReference type="PANTHER" id="PTHR41307">
    <property type="entry name" value="MEMBRANE PROTEIN-RELATED"/>
    <property type="match status" value="1"/>
</dbReference>
<dbReference type="AlphaFoldDB" id="A0A2V3WNL1"/>
<accession>A0A2V3WNL1</accession>
<evidence type="ECO:0000313" key="3">
    <source>
        <dbReference type="Proteomes" id="UP000247978"/>
    </source>
</evidence>
<organism evidence="2 3">
    <name type="scientific">Pseudogracilibacillus auburnensis</name>
    <dbReference type="NCBI Taxonomy" id="1494959"/>
    <lineage>
        <taxon>Bacteria</taxon>
        <taxon>Bacillati</taxon>
        <taxon>Bacillota</taxon>
        <taxon>Bacilli</taxon>
        <taxon>Bacillales</taxon>
        <taxon>Bacillaceae</taxon>
        <taxon>Pseudogracilibacillus</taxon>
    </lineage>
</organism>
<feature type="transmembrane region" description="Helical" evidence="1">
    <location>
        <begin position="94"/>
        <end position="120"/>
    </location>
</feature>